<comment type="caution">
    <text evidence="1">The sequence shown here is derived from an EMBL/GenBank/DDBJ whole genome shotgun (WGS) entry which is preliminary data.</text>
</comment>
<organism evidence="1 2">
    <name type="scientific">Salinimicrobium flavum</name>
    <dbReference type="NCBI Taxonomy" id="1737065"/>
    <lineage>
        <taxon>Bacteria</taxon>
        <taxon>Pseudomonadati</taxon>
        <taxon>Bacteroidota</taxon>
        <taxon>Flavobacteriia</taxon>
        <taxon>Flavobacteriales</taxon>
        <taxon>Flavobacteriaceae</taxon>
        <taxon>Salinimicrobium</taxon>
    </lineage>
</organism>
<sequence length="312" mass="35483">MIKIQNFTILFLTLLMFSCTSEEQLELETQNDEQEFISIGLDLKKDFLVSQTPLKTEETQKNDLFGIQFYDSSNKPYAFLIGDDASEVLVDLKKSEDYKVKVTYIKDAKDLLYYWSDEGEWGVPLQSWGRSGTILNKVYYTSANELSWISHTSIQTRNLDSDTYAAVDRYYGAQEFTAIDDLQVIPIALKRMIFGLKLKFDLKNINDPSIDSLRFSVNTHDAGREYSIPVVEGLGTLEIPYLTIAVPECESCVIALDLALNEDYKENISISIGTFDNHTRFYDGLIPVQRNKMMVIDHVLEEEETVGGGFGS</sequence>
<dbReference type="Proteomes" id="UP001597468">
    <property type="component" value="Unassembled WGS sequence"/>
</dbReference>
<protein>
    <submittedName>
        <fullName evidence="1">Uncharacterized protein</fullName>
    </submittedName>
</protein>
<dbReference type="RefSeq" id="WP_380748271.1">
    <property type="nucleotide sequence ID" value="NZ_JBHULT010000005.1"/>
</dbReference>
<dbReference type="PROSITE" id="PS51257">
    <property type="entry name" value="PROKAR_LIPOPROTEIN"/>
    <property type="match status" value="1"/>
</dbReference>
<proteinExistence type="predicted"/>
<name>A0ABW5IT09_9FLAO</name>
<evidence type="ECO:0000313" key="1">
    <source>
        <dbReference type="EMBL" id="MFD2516832.1"/>
    </source>
</evidence>
<gene>
    <name evidence="1" type="ORF">ACFSTG_02905</name>
</gene>
<keyword evidence="2" id="KW-1185">Reference proteome</keyword>
<dbReference type="EMBL" id="JBHULT010000005">
    <property type="protein sequence ID" value="MFD2516832.1"/>
    <property type="molecule type" value="Genomic_DNA"/>
</dbReference>
<reference evidence="2" key="1">
    <citation type="journal article" date="2019" name="Int. J. Syst. Evol. Microbiol.">
        <title>The Global Catalogue of Microorganisms (GCM) 10K type strain sequencing project: providing services to taxonomists for standard genome sequencing and annotation.</title>
        <authorList>
            <consortium name="The Broad Institute Genomics Platform"/>
            <consortium name="The Broad Institute Genome Sequencing Center for Infectious Disease"/>
            <person name="Wu L."/>
            <person name="Ma J."/>
        </authorList>
    </citation>
    <scope>NUCLEOTIDE SEQUENCE [LARGE SCALE GENOMIC DNA]</scope>
    <source>
        <strain evidence="2">KCTC 42585</strain>
    </source>
</reference>
<evidence type="ECO:0000313" key="2">
    <source>
        <dbReference type="Proteomes" id="UP001597468"/>
    </source>
</evidence>
<accession>A0ABW5IT09</accession>